<comment type="cofactor">
    <cofactor evidence="1">
        <name>Mg(2+)</name>
        <dbReference type="ChEBI" id="CHEBI:18420"/>
    </cofactor>
</comment>
<dbReference type="GO" id="GO:1902201">
    <property type="term" value="P:negative regulation of bacterial-type flagellum-dependent cell motility"/>
    <property type="evidence" value="ECO:0007669"/>
    <property type="project" value="TreeGrafter"/>
</dbReference>
<dbReference type="Pfam" id="PF00990">
    <property type="entry name" value="GGDEF"/>
    <property type="match status" value="1"/>
</dbReference>
<organism evidence="7 8">
    <name type="scientific">Cellvibrio polysaccharolyticus</name>
    <dbReference type="NCBI Taxonomy" id="2082724"/>
    <lineage>
        <taxon>Bacteria</taxon>
        <taxon>Pseudomonadati</taxon>
        <taxon>Pseudomonadota</taxon>
        <taxon>Gammaproteobacteria</taxon>
        <taxon>Cellvibrionales</taxon>
        <taxon>Cellvibrionaceae</taxon>
        <taxon>Cellvibrio</taxon>
    </lineage>
</organism>
<feature type="domain" description="GGDEF" evidence="5">
    <location>
        <begin position="174"/>
        <end position="306"/>
    </location>
</feature>
<proteinExistence type="predicted"/>
<dbReference type="GO" id="GO:0052621">
    <property type="term" value="F:diguanylate cyclase activity"/>
    <property type="evidence" value="ECO:0007669"/>
    <property type="project" value="UniProtKB-EC"/>
</dbReference>
<protein>
    <recommendedName>
        <fullName evidence="2">diguanylate cyclase</fullName>
        <ecNumber evidence="2">2.7.7.65</ecNumber>
    </recommendedName>
</protein>
<dbReference type="SUPFAM" id="SSF55073">
    <property type="entry name" value="Nucleotide cyclase"/>
    <property type="match status" value="1"/>
</dbReference>
<dbReference type="RefSeq" id="WP_193910317.1">
    <property type="nucleotide sequence ID" value="NZ_PRDL01000001.1"/>
</dbReference>
<evidence type="ECO:0000259" key="5">
    <source>
        <dbReference type="PROSITE" id="PS50887"/>
    </source>
</evidence>
<dbReference type="InterPro" id="IPR043128">
    <property type="entry name" value="Rev_trsase/Diguanyl_cyclase"/>
</dbReference>
<feature type="domain" description="CBS" evidence="6">
    <location>
        <begin position="73"/>
        <end position="131"/>
    </location>
</feature>
<dbReference type="InterPro" id="IPR029787">
    <property type="entry name" value="Nucleotide_cyclase"/>
</dbReference>
<dbReference type="PANTHER" id="PTHR45138:SF9">
    <property type="entry name" value="DIGUANYLATE CYCLASE DGCM-RELATED"/>
    <property type="match status" value="1"/>
</dbReference>
<dbReference type="PANTHER" id="PTHR45138">
    <property type="entry name" value="REGULATORY COMPONENTS OF SENSORY TRANSDUCTION SYSTEM"/>
    <property type="match status" value="1"/>
</dbReference>
<evidence type="ECO:0000256" key="2">
    <source>
        <dbReference type="ARBA" id="ARBA00012528"/>
    </source>
</evidence>
<evidence type="ECO:0000313" key="7">
    <source>
        <dbReference type="EMBL" id="MBE8718056.1"/>
    </source>
</evidence>
<evidence type="ECO:0000313" key="8">
    <source>
        <dbReference type="Proteomes" id="UP000652567"/>
    </source>
</evidence>
<dbReference type="EMBL" id="PRDL01000001">
    <property type="protein sequence ID" value="MBE8718056.1"/>
    <property type="molecule type" value="Genomic_DNA"/>
</dbReference>
<dbReference type="Gene3D" id="3.10.580.10">
    <property type="entry name" value="CBS-domain"/>
    <property type="match status" value="1"/>
</dbReference>
<dbReference type="CDD" id="cd01949">
    <property type="entry name" value="GGDEF"/>
    <property type="match status" value="1"/>
</dbReference>
<evidence type="ECO:0000256" key="1">
    <source>
        <dbReference type="ARBA" id="ARBA00001946"/>
    </source>
</evidence>
<comment type="caution">
    <text evidence="7">The sequence shown here is derived from an EMBL/GenBank/DDBJ whole genome shotgun (WGS) entry which is preliminary data.</text>
</comment>
<keyword evidence="8" id="KW-1185">Reference proteome</keyword>
<feature type="domain" description="CBS" evidence="6">
    <location>
        <begin position="8"/>
        <end position="65"/>
    </location>
</feature>
<dbReference type="Pfam" id="PF00571">
    <property type="entry name" value="CBS"/>
    <property type="match status" value="2"/>
</dbReference>
<dbReference type="EC" id="2.7.7.65" evidence="2"/>
<dbReference type="FunFam" id="3.30.70.270:FF:000001">
    <property type="entry name" value="Diguanylate cyclase domain protein"/>
    <property type="match status" value="1"/>
</dbReference>
<dbReference type="Proteomes" id="UP000652567">
    <property type="component" value="Unassembled WGS sequence"/>
</dbReference>
<dbReference type="NCBIfam" id="TIGR00254">
    <property type="entry name" value="GGDEF"/>
    <property type="match status" value="1"/>
</dbReference>
<dbReference type="GO" id="GO:0043709">
    <property type="term" value="P:cell adhesion involved in single-species biofilm formation"/>
    <property type="evidence" value="ECO:0007669"/>
    <property type="project" value="TreeGrafter"/>
</dbReference>
<dbReference type="InterPro" id="IPR050469">
    <property type="entry name" value="Diguanylate_Cyclase"/>
</dbReference>
<accession>A0A928V6Y9</accession>
<dbReference type="PROSITE" id="PS51371">
    <property type="entry name" value="CBS"/>
    <property type="match status" value="2"/>
</dbReference>
<name>A0A928V6Y9_9GAMM</name>
<dbReference type="SMART" id="SM00116">
    <property type="entry name" value="CBS"/>
    <property type="match status" value="2"/>
</dbReference>
<reference evidence="7" key="1">
    <citation type="submission" date="2018-07" db="EMBL/GenBank/DDBJ databases">
        <title>Genome assembly of strain Ka43.</title>
        <authorList>
            <person name="Kukolya J."/>
            <person name="Nagy I."/>
            <person name="Horvath B."/>
            <person name="Toth A."/>
        </authorList>
    </citation>
    <scope>NUCLEOTIDE SEQUENCE</scope>
    <source>
        <strain evidence="7">KB43</strain>
    </source>
</reference>
<dbReference type="GO" id="GO:0005886">
    <property type="term" value="C:plasma membrane"/>
    <property type="evidence" value="ECO:0007669"/>
    <property type="project" value="TreeGrafter"/>
</dbReference>
<dbReference type="InterPro" id="IPR000644">
    <property type="entry name" value="CBS_dom"/>
</dbReference>
<dbReference type="SUPFAM" id="SSF54631">
    <property type="entry name" value="CBS-domain pair"/>
    <property type="match status" value="1"/>
</dbReference>
<dbReference type="InterPro" id="IPR000160">
    <property type="entry name" value="GGDEF_dom"/>
</dbReference>
<comment type="catalytic activity">
    <reaction evidence="3">
        <text>2 GTP = 3',3'-c-di-GMP + 2 diphosphate</text>
        <dbReference type="Rhea" id="RHEA:24898"/>
        <dbReference type="ChEBI" id="CHEBI:33019"/>
        <dbReference type="ChEBI" id="CHEBI:37565"/>
        <dbReference type="ChEBI" id="CHEBI:58805"/>
        <dbReference type="EC" id="2.7.7.65"/>
    </reaction>
</comment>
<evidence type="ECO:0000259" key="6">
    <source>
        <dbReference type="PROSITE" id="PS51371"/>
    </source>
</evidence>
<evidence type="ECO:0000256" key="4">
    <source>
        <dbReference type="PROSITE-ProRule" id="PRU00703"/>
    </source>
</evidence>
<dbReference type="AlphaFoldDB" id="A0A928V6Y9"/>
<keyword evidence="4" id="KW-0129">CBS domain</keyword>
<dbReference type="Gene3D" id="3.30.70.270">
    <property type="match status" value="1"/>
</dbReference>
<dbReference type="PROSITE" id="PS50887">
    <property type="entry name" value="GGDEF"/>
    <property type="match status" value="1"/>
</dbReference>
<dbReference type="InterPro" id="IPR046342">
    <property type="entry name" value="CBS_dom_sf"/>
</dbReference>
<sequence length="308" mass="33813">MIAVRDLMTPIGSEASPDDLLGPVIETMRHNSHSCVVVSEAGRVVGLLTERDLIGVFMNVAGDAVSRPVADAMVVNPLCVNANDSLLEALKLARTHKIRHLPVVDDNQLLVGMVTHTDMINVYVDILENQVQLIDDNMHLRAQSLEDPLLGIGNRRAMEGDLVRVAANTRRAGQRFAITLFDLDYFKAFNDHYGHVHGDKALKQVVNTMVESMRHGDSLYRYGGEELLLLMPNTDGSGAIQAAERVRESVIRLALQHVKSPHGILTVSGGIASEDFMTQDQLIAAADKALYFAKSLGRNRTASYQHTN</sequence>
<evidence type="ECO:0000256" key="3">
    <source>
        <dbReference type="ARBA" id="ARBA00034247"/>
    </source>
</evidence>
<gene>
    <name evidence="7" type="ORF">C4F51_12755</name>
</gene>
<dbReference type="SMART" id="SM00267">
    <property type="entry name" value="GGDEF"/>
    <property type="match status" value="1"/>
</dbReference>
<dbReference type="CDD" id="cd02205">
    <property type="entry name" value="CBS_pair_SF"/>
    <property type="match status" value="1"/>
</dbReference>